<dbReference type="Pfam" id="PF00034">
    <property type="entry name" value="Cytochrom_C"/>
    <property type="match status" value="1"/>
</dbReference>
<evidence type="ECO:0000256" key="3">
    <source>
        <dbReference type="ARBA" id="ARBA00023004"/>
    </source>
</evidence>
<dbReference type="GO" id="GO:0046872">
    <property type="term" value="F:metal ion binding"/>
    <property type="evidence" value="ECO:0007669"/>
    <property type="project" value="UniProtKB-KW"/>
</dbReference>
<gene>
    <name evidence="7" type="ORF">NSJP_1088</name>
</gene>
<keyword evidence="1 4" id="KW-0349">Heme</keyword>
<organism evidence="7 8">
    <name type="scientific">Nitrospira japonica</name>
    <dbReference type="NCBI Taxonomy" id="1325564"/>
    <lineage>
        <taxon>Bacteria</taxon>
        <taxon>Pseudomonadati</taxon>
        <taxon>Nitrospirota</taxon>
        <taxon>Nitrospiria</taxon>
        <taxon>Nitrospirales</taxon>
        <taxon>Nitrospiraceae</taxon>
        <taxon>Nitrospira</taxon>
    </lineage>
</organism>
<evidence type="ECO:0000256" key="4">
    <source>
        <dbReference type="PROSITE-ProRule" id="PRU00433"/>
    </source>
</evidence>
<evidence type="ECO:0000256" key="1">
    <source>
        <dbReference type="ARBA" id="ARBA00022617"/>
    </source>
</evidence>
<keyword evidence="8" id="KW-1185">Reference proteome</keyword>
<dbReference type="Proteomes" id="UP000192042">
    <property type="component" value="Chromosome I"/>
</dbReference>
<keyword evidence="5" id="KW-0732">Signal</keyword>
<dbReference type="InterPro" id="IPR036909">
    <property type="entry name" value="Cyt_c-like_dom_sf"/>
</dbReference>
<reference evidence="7 8" key="1">
    <citation type="submission" date="2017-03" db="EMBL/GenBank/DDBJ databases">
        <authorList>
            <person name="Afonso C.L."/>
            <person name="Miller P.J."/>
            <person name="Scott M.A."/>
            <person name="Spackman E."/>
            <person name="Goraichik I."/>
            <person name="Dimitrov K.M."/>
            <person name="Suarez D.L."/>
            <person name="Swayne D.E."/>
        </authorList>
    </citation>
    <scope>NUCLEOTIDE SEQUENCE [LARGE SCALE GENOMIC DNA]</scope>
    <source>
        <strain evidence="7">Genome sequencing of Nitrospira japonica strain NJ11</strain>
    </source>
</reference>
<name>A0A1W1I2M3_9BACT</name>
<dbReference type="GO" id="GO:0009055">
    <property type="term" value="F:electron transfer activity"/>
    <property type="evidence" value="ECO:0007669"/>
    <property type="project" value="InterPro"/>
</dbReference>
<evidence type="ECO:0000259" key="6">
    <source>
        <dbReference type="PROSITE" id="PS51007"/>
    </source>
</evidence>
<proteinExistence type="predicted"/>
<dbReference type="PROSITE" id="PS51007">
    <property type="entry name" value="CYTC"/>
    <property type="match status" value="1"/>
</dbReference>
<sequence length="154" mass="16465">MKQARTANRLHRVQRVVRLLVLGAAVLCFASAQPASGGAGPGSTERAAGQAQAGKAVFNGKGVCFYCHGVDGRRDRLPRIEADTAALIAQLNPPPADLRVPSRLRLKTDRERTSAIRNGHPGTGMFPDTRITDQELADTLAYLAVLRQEGTPTP</sequence>
<protein>
    <submittedName>
        <fullName evidence="7">Putative Cytochrome c</fullName>
    </submittedName>
</protein>
<dbReference type="SUPFAM" id="SSF46626">
    <property type="entry name" value="Cytochrome c"/>
    <property type="match status" value="1"/>
</dbReference>
<feature type="signal peptide" evidence="5">
    <location>
        <begin position="1"/>
        <end position="34"/>
    </location>
</feature>
<accession>A0A1W1I2M3</accession>
<dbReference type="Gene3D" id="1.10.760.10">
    <property type="entry name" value="Cytochrome c-like domain"/>
    <property type="match status" value="1"/>
</dbReference>
<dbReference type="KEGG" id="nja:NSJP_1088"/>
<dbReference type="InterPro" id="IPR009056">
    <property type="entry name" value="Cyt_c-like_dom"/>
</dbReference>
<evidence type="ECO:0000256" key="2">
    <source>
        <dbReference type="ARBA" id="ARBA00022723"/>
    </source>
</evidence>
<dbReference type="OrthoDB" id="9794760at2"/>
<dbReference type="EMBL" id="LT828648">
    <property type="protein sequence ID" value="SLM47260.1"/>
    <property type="molecule type" value="Genomic_DNA"/>
</dbReference>
<dbReference type="AlphaFoldDB" id="A0A1W1I2M3"/>
<evidence type="ECO:0000313" key="7">
    <source>
        <dbReference type="EMBL" id="SLM47260.1"/>
    </source>
</evidence>
<keyword evidence="2 4" id="KW-0479">Metal-binding</keyword>
<evidence type="ECO:0000256" key="5">
    <source>
        <dbReference type="SAM" id="SignalP"/>
    </source>
</evidence>
<feature type="chain" id="PRO_5010724406" evidence="5">
    <location>
        <begin position="35"/>
        <end position="154"/>
    </location>
</feature>
<keyword evidence="3 4" id="KW-0408">Iron</keyword>
<feature type="domain" description="Cytochrome c" evidence="6">
    <location>
        <begin position="49"/>
        <end position="147"/>
    </location>
</feature>
<dbReference type="GO" id="GO:0020037">
    <property type="term" value="F:heme binding"/>
    <property type="evidence" value="ECO:0007669"/>
    <property type="project" value="InterPro"/>
</dbReference>
<evidence type="ECO:0000313" key="8">
    <source>
        <dbReference type="Proteomes" id="UP000192042"/>
    </source>
</evidence>
<dbReference type="STRING" id="1325564.NSJP_1088"/>